<dbReference type="SUPFAM" id="SSF54862">
    <property type="entry name" value="4Fe-4S ferredoxins"/>
    <property type="match status" value="1"/>
</dbReference>
<dbReference type="AlphaFoldDB" id="A0A1V4II45"/>
<dbReference type="Pfam" id="PF04055">
    <property type="entry name" value="Radical_SAM"/>
    <property type="match status" value="1"/>
</dbReference>
<dbReference type="RefSeq" id="WP_079440947.1">
    <property type="nucleotide sequence ID" value="NZ_MZGT01000048.1"/>
</dbReference>
<evidence type="ECO:0000313" key="13">
    <source>
        <dbReference type="Proteomes" id="UP000191056"/>
    </source>
</evidence>
<dbReference type="PROSITE" id="PS01087">
    <property type="entry name" value="RADICAL_ACTIVATING"/>
    <property type="match status" value="1"/>
</dbReference>
<dbReference type="InterPro" id="IPR001989">
    <property type="entry name" value="Radical_activat_CS"/>
</dbReference>
<dbReference type="NCBIfam" id="TIGR02494">
    <property type="entry name" value="PFLE_PFLC"/>
    <property type="match status" value="1"/>
</dbReference>
<keyword evidence="7" id="KW-0408">Iron</keyword>
<dbReference type="InterPro" id="IPR034457">
    <property type="entry name" value="Organic_radical-activating"/>
</dbReference>
<dbReference type="CDD" id="cd01335">
    <property type="entry name" value="Radical_SAM"/>
    <property type="match status" value="1"/>
</dbReference>
<evidence type="ECO:0000256" key="3">
    <source>
        <dbReference type="ARBA" id="ARBA00022485"/>
    </source>
</evidence>
<evidence type="ECO:0000256" key="7">
    <source>
        <dbReference type="ARBA" id="ARBA00023004"/>
    </source>
</evidence>
<dbReference type="SFLD" id="SFLDS00029">
    <property type="entry name" value="Radical_SAM"/>
    <property type="match status" value="1"/>
</dbReference>
<dbReference type="GO" id="GO:0016491">
    <property type="term" value="F:oxidoreductase activity"/>
    <property type="evidence" value="ECO:0007669"/>
    <property type="project" value="UniProtKB-KW"/>
</dbReference>
<comment type="caution">
    <text evidence="12">The sequence shown here is derived from an EMBL/GenBank/DDBJ whole genome shotgun (WGS) entry which is preliminary data.</text>
</comment>
<comment type="similarity">
    <text evidence="2">Belongs to the organic radical-activating enzymes family.</text>
</comment>
<accession>A0A1V4II45</accession>
<evidence type="ECO:0000259" key="10">
    <source>
        <dbReference type="PROSITE" id="PS51379"/>
    </source>
</evidence>
<dbReference type="PIRSF" id="PIRSF000371">
    <property type="entry name" value="PFL_act_enz"/>
    <property type="match status" value="1"/>
</dbReference>
<dbReference type="PROSITE" id="PS00198">
    <property type="entry name" value="4FE4S_FER_1"/>
    <property type="match status" value="1"/>
</dbReference>
<organism evidence="12 13">
    <name type="scientific">Clostridium chromiireducens</name>
    <dbReference type="NCBI Taxonomy" id="225345"/>
    <lineage>
        <taxon>Bacteria</taxon>
        <taxon>Bacillati</taxon>
        <taxon>Bacillota</taxon>
        <taxon>Clostridia</taxon>
        <taxon>Eubacteriales</taxon>
        <taxon>Clostridiaceae</taxon>
        <taxon>Clostridium</taxon>
    </lineage>
</organism>
<evidence type="ECO:0000256" key="4">
    <source>
        <dbReference type="ARBA" id="ARBA00022691"/>
    </source>
</evidence>
<dbReference type="Gene3D" id="3.30.70.20">
    <property type="match status" value="1"/>
</dbReference>
<evidence type="ECO:0000256" key="9">
    <source>
        <dbReference type="ARBA" id="ARBA00047365"/>
    </source>
</evidence>
<dbReference type="EC" id="1.97.1.-" evidence="12"/>
<dbReference type="EMBL" id="MZGT01000048">
    <property type="protein sequence ID" value="OPJ59678.1"/>
    <property type="molecule type" value="Genomic_DNA"/>
</dbReference>
<dbReference type="InterPro" id="IPR017896">
    <property type="entry name" value="4Fe4S_Fe-S-bd"/>
</dbReference>
<dbReference type="PANTHER" id="PTHR30352:SF4">
    <property type="entry name" value="PYRUVATE FORMATE-LYASE 2-ACTIVATING ENZYME"/>
    <property type="match status" value="1"/>
</dbReference>
<feature type="domain" description="Radical SAM core" evidence="11">
    <location>
        <begin position="16"/>
        <end position="299"/>
    </location>
</feature>
<dbReference type="PROSITE" id="PS51379">
    <property type="entry name" value="4FE4S_FER_2"/>
    <property type="match status" value="2"/>
</dbReference>
<dbReference type="SFLD" id="SFLDG01118">
    <property type="entry name" value="activating_enzymes__group_2"/>
    <property type="match status" value="1"/>
</dbReference>
<dbReference type="PANTHER" id="PTHR30352">
    <property type="entry name" value="PYRUVATE FORMATE-LYASE-ACTIVATING ENZYME"/>
    <property type="match status" value="1"/>
</dbReference>
<dbReference type="GO" id="GO:0046872">
    <property type="term" value="F:metal ion binding"/>
    <property type="evidence" value="ECO:0007669"/>
    <property type="project" value="UniProtKB-KW"/>
</dbReference>
<dbReference type="SFLD" id="SFLDG01066">
    <property type="entry name" value="organic_radical-activating_enz"/>
    <property type="match status" value="1"/>
</dbReference>
<keyword evidence="3" id="KW-0004">4Fe-4S</keyword>
<dbReference type="SUPFAM" id="SSF102114">
    <property type="entry name" value="Radical SAM enzymes"/>
    <property type="match status" value="1"/>
</dbReference>
<evidence type="ECO:0000256" key="5">
    <source>
        <dbReference type="ARBA" id="ARBA00022723"/>
    </source>
</evidence>
<sequence>MSDQAYVFNIQHYSLHDGPGIRTNVFLKGCPLQCKWCSNPESQKPEAEIFYDNNKCIGSKECSSCTNSCINNAISFDSDNKAVINRDKCTNCLKCSSDCPTGAITTQGTLKTIKEILDIVEKDSVFYTHCEGGVTISGGEPLMQGEFTINLLKQAKKRRINTAIETCGYADYEILKACAESLDTILFDIKSLNDEKHKKFTGVSNKLILENFNKLCIDFPNLKKIVRTPVIPTFNDNEEEIKEIVAFLKNKPNVNYELLPYHKFGEGKYKSLGKEYLMGDLKLDERFFEFINGYIKSKY</sequence>
<dbReference type="InterPro" id="IPR040074">
    <property type="entry name" value="BssD/PflA/YjjW"/>
</dbReference>
<proteinExistence type="inferred from homology"/>
<dbReference type="Proteomes" id="UP000191056">
    <property type="component" value="Unassembled WGS sequence"/>
</dbReference>
<gene>
    <name evidence="12" type="primary">hpdA</name>
    <name evidence="12" type="ORF">CLCHR_33560</name>
</gene>
<dbReference type="PROSITE" id="PS51918">
    <property type="entry name" value="RADICAL_SAM"/>
    <property type="match status" value="1"/>
</dbReference>
<keyword evidence="6 12" id="KW-0560">Oxidoreductase</keyword>
<comment type="cofactor">
    <cofactor evidence="1">
        <name>[4Fe-4S] cluster</name>
        <dbReference type="ChEBI" id="CHEBI:49883"/>
    </cofactor>
</comment>
<keyword evidence="13" id="KW-1185">Reference proteome</keyword>
<keyword evidence="5" id="KW-0479">Metal-binding</keyword>
<evidence type="ECO:0000313" key="12">
    <source>
        <dbReference type="EMBL" id="OPJ59678.1"/>
    </source>
</evidence>
<evidence type="ECO:0000256" key="1">
    <source>
        <dbReference type="ARBA" id="ARBA00001966"/>
    </source>
</evidence>
<protein>
    <submittedName>
        <fullName evidence="12">4-hydroxyphenylacetate decarboxylase activating enzyme</fullName>
        <ecNumber evidence="12">1.97.1.-</ecNumber>
    </submittedName>
</protein>
<dbReference type="InterPro" id="IPR017900">
    <property type="entry name" value="4Fe4S_Fe_S_CS"/>
</dbReference>
<evidence type="ECO:0000256" key="6">
    <source>
        <dbReference type="ARBA" id="ARBA00023002"/>
    </source>
</evidence>
<feature type="domain" description="4Fe-4S ferredoxin-type" evidence="10">
    <location>
        <begin position="80"/>
        <end position="109"/>
    </location>
</feature>
<name>A0A1V4II45_9CLOT</name>
<dbReference type="Gene3D" id="3.80.30.10">
    <property type="entry name" value="pyruvate-formate lyase- activating enzyme"/>
    <property type="match status" value="1"/>
</dbReference>
<dbReference type="InterPro" id="IPR012839">
    <property type="entry name" value="Organic_radical_activase"/>
</dbReference>
<dbReference type="InterPro" id="IPR058240">
    <property type="entry name" value="rSAM_sf"/>
</dbReference>
<evidence type="ECO:0000259" key="11">
    <source>
        <dbReference type="PROSITE" id="PS51918"/>
    </source>
</evidence>
<reference evidence="12 13" key="1">
    <citation type="submission" date="2017-03" db="EMBL/GenBank/DDBJ databases">
        <title>Genome sequence of Clostridium chromiireducens DSM 23318.</title>
        <authorList>
            <person name="Poehlein A."/>
            <person name="Daniel R."/>
        </authorList>
    </citation>
    <scope>NUCLEOTIDE SEQUENCE [LARGE SCALE GENOMIC DNA]</scope>
    <source>
        <strain evidence="12 13">DSM 23318</strain>
    </source>
</reference>
<dbReference type="STRING" id="225345.CLCHR_33560"/>
<evidence type="ECO:0000256" key="8">
    <source>
        <dbReference type="ARBA" id="ARBA00023014"/>
    </source>
</evidence>
<keyword evidence="8" id="KW-0411">Iron-sulfur</keyword>
<dbReference type="InterPro" id="IPR007197">
    <property type="entry name" value="rSAM"/>
</dbReference>
<comment type="catalytic activity">
    <reaction evidence="9">
        <text>glycyl-[protein] + reduced [flavodoxin] + S-adenosyl-L-methionine = glycin-2-yl radical-[protein] + semiquinone [flavodoxin] + 5'-deoxyadenosine + L-methionine + H(+)</text>
        <dbReference type="Rhea" id="RHEA:61976"/>
        <dbReference type="Rhea" id="RHEA-COMP:10622"/>
        <dbReference type="Rhea" id="RHEA-COMP:14480"/>
        <dbReference type="Rhea" id="RHEA-COMP:15993"/>
        <dbReference type="Rhea" id="RHEA-COMP:15994"/>
        <dbReference type="ChEBI" id="CHEBI:15378"/>
        <dbReference type="ChEBI" id="CHEBI:17319"/>
        <dbReference type="ChEBI" id="CHEBI:29947"/>
        <dbReference type="ChEBI" id="CHEBI:32722"/>
        <dbReference type="ChEBI" id="CHEBI:57618"/>
        <dbReference type="ChEBI" id="CHEBI:57844"/>
        <dbReference type="ChEBI" id="CHEBI:59789"/>
        <dbReference type="ChEBI" id="CHEBI:140311"/>
    </reaction>
</comment>
<dbReference type="OrthoDB" id="9782387at2"/>
<feature type="domain" description="4Fe-4S ferredoxin-type" evidence="10">
    <location>
        <begin position="47"/>
        <end position="79"/>
    </location>
</feature>
<evidence type="ECO:0000256" key="2">
    <source>
        <dbReference type="ARBA" id="ARBA00009777"/>
    </source>
</evidence>
<keyword evidence="4" id="KW-0949">S-adenosyl-L-methionine</keyword>
<dbReference type="GO" id="GO:0051539">
    <property type="term" value="F:4 iron, 4 sulfur cluster binding"/>
    <property type="evidence" value="ECO:0007669"/>
    <property type="project" value="UniProtKB-KW"/>
</dbReference>